<dbReference type="InterPro" id="IPR042174">
    <property type="entry name" value="RecF_2"/>
</dbReference>
<keyword evidence="5 9" id="KW-0235">DNA replication</keyword>
<dbReference type="GO" id="GO:0006302">
    <property type="term" value="P:double-strand break repair"/>
    <property type="evidence" value="ECO:0007669"/>
    <property type="project" value="TreeGrafter"/>
</dbReference>
<keyword evidence="9 10" id="KW-0227">DNA damage</keyword>
<evidence type="ECO:0000313" key="13">
    <source>
        <dbReference type="Proteomes" id="UP000320042"/>
    </source>
</evidence>
<comment type="subcellular location">
    <subcellularLocation>
        <location evidence="1 9 10">Cytoplasm</location>
    </subcellularLocation>
</comment>
<dbReference type="GO" id="GO:0006260">
    <property type="term" value="P:DNA replication"/>
    <property type="evidence" value="ECO:0007669"/>
    <property type="project" value="UniProtKB-UniRule"/>
</dbReference>
<keyword evidence="9 10" id="KW-0742">SOS response</keyword>
<dbReference type="InterPro" id="IPR018078">
    <property type="entry name" value="DNA-binding_RecF_CS"/>
</dbReference>
<accession>A0A563UG24</accession>
<feature type="domain" description="AAA+ ATPase" evidence="11">
    <location>
        <begin position="22"/>
        <end position="351"/>
    </location>
</feature>
<dbReference type="PROSITE" id="PS00618">
    <property type="entry name" value="RECF_2"/>
    <property type="match status" value="1"/>
</dbReference>
<keyword evidence="4 9" id="KW-0963">Cytoplasm</keyword>
<keyword evidence="8 9" id="KW-0238">DNA-binding</keyword>
<dbReference type="GO" id="GO:0003697">
    <property type="term" value="F:single-stranded DNA binding"/>
    <property type="evidence" value="ECO:0007669"/>
    <property type="project" value="UniProtKB-UniRule"/>
</dbReference>
<sequence length="366" mass="42073">MYLQQLSFINFKNYAEAELTLSPGVNAFVGNNGAGKTNLLDAVHYLSLCKSYFNPIDSQQIKQGTDFFMINGVFEKNGGKEVVACGVKRNQKKQFRRNRKDYQRLADHIGLLPLVMVSPYDISIIIEGSEERRKFIDNVISQTDSTYLDELIAYNKVLANRNSLLKQIADTGRYDPTLLSIFDEQLVTSGVRIFEKRRNFMQRFTEIFNRHYKFITNEAEQVELVYESQLLNDSFANLLQKNIERDRILERTTTGIHKDDLAFNIHGMAMKKFGSQGQQKSFLIALKLAQYTFLTQKKGFKPLLLLDDVFDKLDDERVTKLMQMVSNNDFGQVLITDTSLSRVKTIFDDINVQVQMFKVAEGNIDA</sequence>
<comment type="similarity">
    <text evidence="2 9 10">Belongs to the RecF family.</text>
</comment>
<dbReference type="Gene3D" id="3.40.50.300">
    <property type="entry name" value="P-loop containing nucleotide triphosphate hydrolases"/>
    <property type="match status" value="1"/>
</dbReference>
<evidence type="ECO:0000256" key="6">
    <source>
        <dbReference type="ARBA" id="ARBA00022741"/>
    </source>
</evidence>
<keyword evidence="7 9" id="KW-0067">ATP-binding</keyword>
<dbReference type="HAMAP" id="MF_00365">
    <property type="entry name" value="RecF"/>
    <property type="match status" value="1"/>
</dbReference>
<name>A0A563UG24_9SPHI</name>
<dbReference type="NCBIfam" id="TIGR00611">
    <property type="entry name" value="recf"/>
    <property type="match status" value="1"/>
</dbReference>
<dbReference type="OrthoDB" id="9803889at2"/>
<dbReference type="SUPFAM" id="SSF52540">
    <property type="entry name" value="P-loop containing nucleoside triphosphate hydrolases"/>
    <property type="match status" value="1"/>
</dbReference>
<dbReference type="PROSITE" id="PS00617">
    <property type="entry name" value="RECF_1"/>
    <property type="match status" value="1"/>
</dbReference>
<evidence type="ECO:0000256" key="4">
    <source>
        <dbReference type="ARBA" id="ARBA00022490"/>
    </source>
</evidence>
<dbReference type="InterPro" id="IPR003593">
    <property type="entry name" value="AAA+_ATPase"/>
</dbReference>
<evidence type="ECO:0000256" key="5">
    <source>
        <dbReference type="ARBA" id="ARBA00022705"/>
    </source>
</evidence>
<evidence type="ECO:0000313" key="12">
    <source>
        <dbReference type="EMBL" id="TWR30311.1"/>
    </source>
</evidence>
<evidence type="ECO:0000256" key="3">
    <source>
        <dbReference type="ARBA" id="ARBA00020170"/>
    </source>
</evidence>
<dbReference type="GO" id="GO:0000731">
    <property type="term" value="P:DNA synthesis involved in DNA repair"/>
    <property type="evidence" value="ECO:0007669"/>
    <property type="project" value="TreeGrafter"/>
</dbReference>
<reference evidence="12 13" key="1">
    <citation type="submission" date="2019-07" db="EMBL/GenBank/DDBJ databases">
        <authorList>
            <person name="Kim J."/>
        </authorList>
    </citation>
    <scope>NUCLEOTIDE SEQUENCE [LARGE SCALE GENOMIC DNA]</scope>
    <source>
        <strain evidence="13">dk17</strain>
    </source>
</reference>
<evidence type="ECO:0000256" key="9">
    <source>
        <dbReference type="HAMAP-Rule" id="MF_00365"/>
    </source>
</evidence>
<comment type="function">
    <text evidence="9 10">The RecF protein is involved in DNA metabolism; it is required for DNA replication and normal SOS inducibility. RecF binds preferentially to single-stranded, linear DNA. It also seems to bind ATP.</text>
</comment>
<dbReference type="EMBL" id="VOEJ01000002">
    <property type="protein sequence ID" value="TWR30311.1"/>
    <property type="molecule type" value="Genomic_DNA"/>
</dbReference>
<dbReference type="Pfam" id="PF02463">
    <property type="entry name" value="SMC_N"/>
    <property type="match status" value="1"/>
</dbReference>
<dbReference type="RefSeq" id="WP_146380771.1">
    <property type="nucleotide sequence ID" value="NZ_VOEJ01000002.1"/>
</dbReference>
<dbReference type="GO" id="GO:0005737">
    <property type="term" value="C:cytoplasm"/>
    <property type="evidence" value="ECO:0007669"/>
    <property type="project" value="UniProtKB-SubCell"/>
</dbReference>
<evidence type="ECO:0000259" key="11">
    <source>
        <dbReference type="SMART" id="SM00382"/>
    </source>
</evidence>
<evidence type="ECO:0000256" key="7">
    <source>
        <dbReference type="ARBA" id="ARBA00022840"/>
    </source>
</evidence>
<dbReference type="InterPro" id="IPR027417">
    <property type="entry name" value="P-loop_NTPase"/>
</dbReference>
<evidence type="ECO:0000256" key="1">
    <source>
        <dbReference type="ARBA" id="ARBA00004496"/>
    </source>
</evidence>
<dbReference type="AlphaFoldDB" id="A0A563UG24"/>
<gene>
    <name evidence="9" type="primary">recF</name>
    <name evidence="12" type="ORF">FPZ43_05060</name>
</gene>
<dbReference type="InterPro" id="IPR001238">
    <property type="entry name" value="DNA-binding_RecF"/>
</dbReference>
<keyword evidence="6 9" id="KW-0547">Nucleotide-binding</keyword>
<dbReference type="GO" id="GO:0009432">
    <property type="term" value="P:SOS response"/>
    <property type="evidence" value="ECO:0007669"/>
    <property type="project" value="UniProtKB-UniRule"/>
</dbReference>
<keyword evidence="13" id="KW-1185">Reference proteome</keyword>
<dbReference type="PANTHER" id="PTHR32182:SF0">
    <property type="entry name" value="DNA REPLICATION AND REPAIR PROTEIN RECF"/>
    <property type="match status" value="1"/>
</dbReference>
<feature type="binding site" evidence="9">
    <location>
        <begin position="30"/>
        <end position="37"/>
    </location>
    <ligand>
        <name>ATP</name>
        <dbReference type="ChEBI" id="CHEBI:30616"/>
    </ligand>
</feature>
<organism evidence="12 13">
    <name type="scientific">Mucilaginibacter pallidiroseus</name>
    <dbReference type="NCBI Taxonomy" id="2599295"/>
    <lineage>
        <taxon>Bacteria</taxon>
        <taxon>Pseudomonadati</taxon>
        <taxon>Bacteroidota</taxon>
        <taxon>Sphingobacteriia</taxon>
        <taxon>Sphingobacteriales</taxon>
        <taxon>Sphingobacteriaceae</taxon>
        <taxon>Mucilaginibacter</taxon>
    </lineage>
</organism>
<dbReference type="PANTHER" id="PTHR32182">
    <property type="entry name" value="DNA REPLICATION AND REPAIR PROTEIN RECF"/>
    <property type="match status" value="1"/>
</dbReference>
<evidence type="ECO:0000256" key="2">
    <source>
        <dbReference type="ARBA" id="ARBA00008016"/>
    </source>
</evidence>
<proteinExistence type="inferred from homology"/>
<dbReference type="GO" id="GO:0005524">
    <property type="term" value="F:ATP binding"/>
    <property type="evidence" value="ECO:0007669"/>
    <property type="project" value="UniProtKB-UniRule"/>
</dbReference>
<evidence type="ECO:0000256" key="10">
    <source>
        <dbReference type="RuleBase" id="RU000578"/>
    </source>
</evidence>
<dbReference type="Proteomes" id="UP000320042">
    <property type="component" value="Unassembled WGS sequence"/>
</dbReference>
<dbReference type="Gene3D" id="1.20.1050.90">
    <property type="entry name" value="RecF/RecN/SMC, N-terminal domain"/>
    <property type="match status" value="1"/>
</dbReference>
<dbReference type="InterPro" id="IPR003395">
    <property type="entry name" value="RecF/RecN/SMC_N"/>
</dbReference>
<dbReference type="SMART" id="SM00382">
    <property type="entry name" value="AAA"/>
    <property type="match status" value="1"/>
</dbReference>
<comment type="caution">
    <text evidence="12">The sequence shown here is derived from an EMBL/GenBank/DDBJ whole genome shotgun (WGS) entry which is preliminary data.</text>
</comment>
<evidence type="ECO:0000256" key="8">
    <source>
        <dbReference type="ARBA" id="ARBA00023125"/>
    </source>
</evidence>
<keyword evidence="9 10" id="KW-0234">DNA repair</keyword>
<protein>
    <recommendedName>
        <fullName evidence="3 9">DNA replication and repair protein RecF</fullName>
    </recommendedName>
</protein>